<accession>A0A1L5BML3</accession>
<dbReference type="RefSeq" id="WP_007685891.1">
    <property type="nucleotide sequence ID" value="NZ_CP013070.1"/>
</dbReference>
<dbReference type="EMBL" id="CP013070">
    <property type="protein sequence ID" value="APL94086.1"/>
    <property type="molecule type" value="Genomic_DNA"/>
</dbReference>
<reference evidence="1 2" key="1">
    <citation type="journal article" date="2012" name="J. Bacteriol.">
        <title>Genome sequence of Sphingobium indicum B90A, a hexachlorocyclohexane-degrading bacterium.</title>
        <authorList>
            <person name="Anand S."/>
            <person name="Sangwan N."/>
            <person name="Lata P."/>
            <person name="Kaur J."/>
            <person name="Dua A."/>
            <person name="Singh A.K."/>
            <person name="Verma M."/>
            <person name="Kaur J."/>
            <person name="Khurana J.P."/>
            <person name="Khurana P."/>
            <person name="Mathur S."/>
            <person name="Lal R."/>
        </authorList>
    </citation>
    <scope>NUCLEOTIDE SEQUENCE [LARGE SCALE GENOMIC DNA]</scope>
    <source>
        <strain evidence="2">DSM 16412 / CCM 7286 / MTCC 6364 / B90A</strain>
    </source>
</reference>
<organism evidence="1 2">
    <name type="scientific">Sphingobium indicum (strain DSM 16412 / CCM 7286 / MTCC 6364 / B90A)</name>
    <dbReference type="NCBI Taxonomy" id="861109"/>
    <lineage>
        <taxon>Bacteria</taxon>
        <taxon>Pseudomonadati</taxon>
        <taxon>Pseudomonadota</taxon>
        <taxon>Alphaproteobacteria</taxon>
        <taxon>Sphingomonadales</taxon>
        <taxon>Sphingomonadaceae</taxon>
        <taxon>Sphingobium</taxon>
    </lineage>
</organism>
<sequence length="607" mass="65985">MGVSRVFRLGTPYNGVELPEIDTEQQTDTMYLSHIDHPVGKLTRAAHDSWSVGDVTFGPSITAPTGVAAVAHVLNTDSENDGNAYYPRPAHYTVTAIDADGLESRANASVTAVNDLDLKRNYNVITWSAVAGAESYNVYKADNSQFLGYIGKTEATSFTDDNIGPDLSQAPPEAYNPFDATGNYPSTITFFEQRLFLGRTRNSPNAIWGSRSAEFENFDQSTPLRADDSIAVAANAGRVNAINQLVATTSLLALASENLFRIDSGGSDGGYLTAAPPATPRRQIGRGSSRLSPIVVDNVVFYTPSVGSSVRSINYKFEIDGLTSDDVSIFSPHFFEGMSIVSWCYAQEPRSIIWAVRSDGKLLAFTWEQAQQVWGWTLCETDGFVLSCCSVPENGEDRVYLTVRRSLPGGERTFIERMASTRWESVEDCCYLDCAVSYSFDQPQSTFRNLWHLEGREVWGLVDGFVVKGLTVTNGAITLPPSAGSARKATFGIPFDVDIQTMPVMFNGGGGSNAARKQQPGELVLHLKDSRNVLAGAGKENGDVPTQLFELKTRGDEPWGTVDTLKNGKYLMDSPNVVSGQASVYVKQTDPLPLTLLGVYLDPIVNG</sequence>
<evidence type="ECO:0000313" key="2">
    <source>
        <dbReference type="Proteomes" id="UP000004550"/>
    </source>
</evidence>
<dbReference type="KEGG" id="sinb:SIDU_05970"/>
<dbReference type="Proteomes" id="UP000004550">
    <property type="component" value="Chromosome"/>
</dbReference>
<evidence type="ECO:0000313" key="1">
    <source>
        <dbReference type="EMBL" id="APL94086.1"/>
    </source>
</evidence>
<proteinExistence type="predicted"/>
<name>A0A1L5BML3_SPHIB</name>
<gene>
    <name evidence="1" type="ORF">SIDU_05970</name>
</gene>
<protein>
    <recommendedName>
        <fullName evidence="3">Ubiquitin-activating enzyme E1 FCCH domain-containing protein</fullName>
    </recommendedName>
</protein>
<dbReference type="AlphaFoldDB" id="A0A1L5BML3"/>
<evidence type="ECO:0008006" key="3">
    <source>
        <dbReference type="Google" id="ProtNLM"/>
    </source>
</evidence>